<feature type="region of interest" description="Disordered" evidence="1">
    <location>
        <begin position="55"/>
        <end position="115"/>
    </location>
</feature>
<feature type="compositionally biased region" description="Acidic residues" evidence="1">
    <location>
        <begin position="83"/>
        <end position="92"/>
    </location>
</feature>
<name>A0A9P6NEI0_9BASI</name>
<dbReference type="AlphaFoldDB" id="A0A9P6NEI0"/>
<evidence type="ECO:0000313" key="2">
    <source>
        <dbReference type="EMBL" id="KAG0144478.1"/>
    </source>
</evidence>
<dbReference type="EMBL" id="MU167294">
    <property type="protein sequence ID" value="KAG0144478.1"/>
    <property type="molecule type" value="Genomic_DNA"/>
</dbReference>
<gene>
    <name evidence="2" type="ORF">CROQUDRAFT_94953</name>
</gene>
<sequence length="115" mass="12903">MYCFSLWDCYAVLRADISDAAQSLLPTCHPNKQLGDMKFTAKYLNVFLEAYELSDNKGEEGSSGTDEDEDLSESNVSFNPASEAEEEAEEESEFYKGEYGDLYDDEAKKSGDAYE</sequence>
<keyword evidence="3" id="KW-1185">Reference proteome</keyword>
<comment type="caution">
    <text evidence="2">The sequence shown here is derived from an EMBL/GenBank/DDBJ whole genome shotgun (WGS) entry which is preliminary data.</text>
</comment>
<evidence type="ECO:0000256" key="1">
    <source>
        <dbReference type="SAM" id="MobiDB-lite"/>
    </source>
</evidence>
<proteinExistence type="predicted"/>
<accession>A0A9P6NEI0</accession>
<dbReference type="Proteomes" id="UP000886653">
    <property type="component" value="Unassembled WGS sequence"/>
</dbReference>
<reference evidence="2" key="1">
    <citation type="submission" date="2013-11" db="EMBL/GenBank/DDBJ databases">
        <title>Genome sequence of the fusiform rust pathogen reveals effectors for host alternation and coevolution with pine.</title>
        <authorList>
            <consortium name="DOE Joint Genome Institute"/>
            <person name="Smith K."/>
            <person name="Pendleton A."/>
            <person name="Kubisiak T."/>
            <person name="Anderson C."/>
            <person name="Salamov A."/>
            <person name="Aerts A."/>
            <person name="Riley R."/>
            <person name="Clum A."/>
            <person name="Lindquist E."/>
            <person name="Ence D."/>
            <person name="Campbell M."/>
            <person name="Kronenberg Z."/>
            <person name="Feau N."/>
            <person name="Dhillon B."/>
            <person name="Hamelin R."/>
            <person name="Burleigh J."/>
            <person name="Smith J."/>
            <person name="Yandell M."/>
            <person name="Nelson C."/>
            <person name="Grigoriev I."/>
            <person name="Davis J."/>
        </authorList>
    </citation>
    <scope>NUCLEOTIDE SEQUENCE</scope>
    <source>
        <strain evidence="2">G11</strain>
    </source>
</reference>
<organism evidence="2 3">
    <name type="scientific">Cronartium quercuum f. sp. fusiforme G11</name>
    <dbReference type="NCBI Taxonomy" id="708437"/>
    <lineage>
        <taxon>Eukaryota</taxon>
        <taxon>Fungi</taxon>
        <taxon>Dikarya</taxon>
        <taxon>Basidiomycota</taxon>
        <taxon>Pucciniomycotina</taxon>
        <taxon>Pucciniomycetes</taxon>
        <taxon>Pucciniales</taxon>
        <taxon>Coleosporiaceae</taxon>
        <taxon>Cronartium</taxon>
    </lineage>
</organism>
<protein>
    <submittedName>
        <fullName evidence="2">Uncharacterized protein</fullName>
    </submittedName>
</protein>
<feature type="compositionally biased region" description="Basic and acidic residues" evidence="1">
    <location>
        <begin position="93"/>
        <end position="115"/>
    </location>
</feature>
<evidence type="ECO:0000313" key="3">
    <source>
        <dbReference type="Proteomes" id="UP000886653"/>
    </source>
</evidence>